<name>A0A517MR17_9BACT</name>
<dbReference type="PANTHER" id="PTHR42887:SF2">
    <property type="entry name" value="OS12G0638800 PROTEIN"/>
    <property type="match status" value="1"/>
</dbReference>
<dbReference type="InterPro" id="IPR004792">
    <property type="entry name" value="BaiN-like"/>
</dbReference>
<dbReference type="Proteomes" id="UP000319852">
    <property type="component" value="Chromosome"/>
</dbReference>
<reference evidence="6 7" key="1">
    <citation type="submission" date="2019-02" db="EMBL/GenBank/DDBJ databases">
        <title>Deep-cultivation of Planctomycetes and their phenomic and genomic characterization uncovers novel biology.</title>
        <authorList>
            <person name="Wiegand S."/>
            <person name="Jogler M."/>
            <person name="Boedeker C."/>
            <person name="Pinto D."/>
            <person name="Vollmers J."/>
            <person name="Rivas-Marin E."/>
            <person name="Kohn T."/>
            <person name="Peeters S.H."/>
            <person name="Heuer A."/>
            <person name="Rast P."/>
            <person name="Oberbeckmann S."/>
            <person name="Bunk B."/>
            <person name="Jeske O."/>
            <person name="Meyerdierks A."/>
            <person name="Storesund J.E."/>
            <person name="Kallscheuer N."/>
            <person name="Luecker S."/>
            <person name="Lage O.M."/>
            <person name="Pohl T."/>
            <person name="Merkel B.J."/>
            <person name="Hornburger P."/>
            <person name="Mueller R.-W."/>
            <person name="Bruemmer F."/>
            <person name="Labrenz M."/>
            <person name="Spormann A.M."/>
            <person name="Op den Camp H."/>
            <person name="Overmann J."/>
            <person name="Amann R."/>
            <person name="Jetten M.S.M."/>
            <person name="Mascher T."/>
            <person name="Medema M.H."/>
            <person name="Devos D.P."/>
            <person name="Kaster A.-K."/>
            <person name="Ovreas L."/>
            <person name="Rohde M."/>
            <person name="Galperin M.Y."/>
            <person name="Jogler C."/>
        </authorList>
    </citation>
    <scope>NUCLEOTIDE SEQUENCE [LARGE SCALE GENOMIC DNA]</scope>
    <source>
        <strain evidence="6 7">HG15A2</strain>
    </source>
</reference>
<dbReference type="EMBL" id="CP036263">
    <property type="protein sequence ID" value="QDS97319.1"/>
    <property type="molecule type" value="Genomic_DNA"/>
</dbReference>
<evidence type="ECO:0000259" key="5">
    <source>
        <dbReference type="Pfam" id="PF22780"/>
    </source>
</evidence>
<dbReference type="PANTHER" id="PTHR42887">
    <property type="entry name" value="OS12G0638800 PROTEIN"/>
    <property type="match status" value="1"/>
</dbReference>
<evidence type="ECO:0000256" key="3">
    <source>
        <dbReference type="ARBA" id="ARBA00022827"/>
    </source>
</evidence>
<dbReference type="InterPro" id="IPR036188">
    <property type="entry name" value="FAD/NAD-bd_sf"/>
</dbReference>
<dbReference type="InterPro" id="IPR023166">
    <property type="entry name" value="BaiN-like_dom_sf"/>
</dbReference>
<dbReference type="PRINTS" id="PR00411">
    <property type="entry name" value="PNDRDTASEI"/>
</dbReference>
<dbReference type="SUPFAM" id="SSF51905">
    <property type="entry name" value="FAD/NAD(P)-binding domain"/>
    <property type="match status" value="1"/>
</dbReference>
<dbReference type="RefSeq" id="WP_145057601.1">
    <property type="nucleotide sequence ID" value="NZ_CP036263.1"/>
</dbReference>
<comment type="cofactor">
    <cofactor evidence="1">
        <name>FAD</name>
        <dbReference type="ChEBI" id="CHEBI:57692"/>
    </cofactor>
</comment>
<dbReference type="Gene3D" id="3.50.50.60">
    <property type="entry name" value="FAD/NAD(P)-binding domain"/>
    <property type="match status" value="1"/>
</dbReference>
<evidence type="ECO:0000256" key="2">
    <source>
        <dbReference type="ARBA" id="ARBA00022630"/>
    </source>
</evidence>
<feature type="domain" description="RsdA/BaiN/AoA(So)-like insert" evidence="5">
    <location>
        <begin position="190"/>
        <end position="362"/>
    </location>
</feature>
<dbReference type="KEGG" id="amob:HG15A2_05800"/>
<evidence type="ECO:0000259" key="4">
    <source>
        <dbReference type="Pfam" id="PF03486"/>
    </source>
</evidence>
<evidence type="ECO:0000313" key="6">
    <source>
        <dbReference type="EMBL" id="QDS97319.1"/>
    </source>
</evidence>
<proteinExistence type="predicted"/>
<dbReference type="PRINTS" id="PR00368">
    <property type="entry name" value="FADPNR"/>
</dbReference>
<dbReference type="NCBIfam" id="TIGR00275">
    <property type="entry name" value="aminoacetone oxidase family FAD-binding enzyme"/>
    <property type="match status" value="1"/>
</dbReference>
<feature type="domain" description="RsdA/BaiN/AoA(So)-like Rossmann fold-like" evidence="4">
    <location>
        <begin position="4"/>
        <end position="415"/>
    </location>
</feature>
<dbReference type="SUPFAM" id="SSF160996">
    <property type="entry name" value="HI0933 insert domain-like"/>
    <property type="match status" value="1"/>
</dbReference>
<keyword evidence="3" id="KW-0274">FAD</keyword>
<dbReference type="AlphaFoldDB" id="A0A517MR17"/>
<dbReference type="Pfam" id="PF03486">
    <property type="entry name" value="HI0933_like"/>
    <property type="match status" value="1"/>
</dbReference>
<organism evidence="6 7">
    <name type="scientific">Adhaeretor mobilis</name>
    <dbReference type="NCBI Taxonomy" id="1930276"/>
    <lineage>
        <taxon>Bacteria</taxon>
        <taxon>Pseudomonadati</taxon>
        <taxon>Planctomycetota</taxon>
        <taxon>Planctomycetia</taxon>
        <taxon>Pirellulales</taxon>
        <taxon>Lacipirellulaceae</taxon>
        <taxon>Adhaeretor</taxon>
    </lineage>
</organism>
<accession>A0A517MR17</accession>
<dbReference type="Gene3D" id="2.40.30.10">
    <property type="entry name" value="Translation factors"/>
    <property type="match status" value="1"/>
</dbReference>
<dbReference type="InterPro" id="IPR057661">
    <property type="entry name" value="RsdA/BaiN/AoA(So)_Rossmann"/>
</dbReference>
<sequence>MTWDVVIVGAGAAGLLAGIRASERGLRTLLLEKNARPGVKILMSGGTRCNLTHATDARGIVEAYGRPGRFLHSALATLSPDELIELFANEGVATKVEDTGKVFPVSNRAADVLAALMERLQRSGCQLNLNEPLTKLSKIESGFELRTSNTTYESQNVIVTTGGKSYPGSGTTGDGYAWLEQLGHTIVPPRPSLTPVTTDVSWVAKLKGVTIPKVGVGVVPLKDIQLGQSTGKQKPLAEACDSFLFTHFGLSGPAILDVSRAITGHDKPRELALRCDFVPYLNGEQLFMQLRQECQQNPRKQIVTLLPGWLPRRLAETLVELLDLTERRAAELSNRHLRQLATAMKETHIPISGTRGFKKAEVTAGGVALKEVDSSTMQSKLVAGLYLAGEILDLDGPIGGYNFQAAFSTAWLAGSSVEAGA</sequence>
<dbReference type="OrthoDB" id="9773233at2"/>
<dbReference type="Gene3D" id="1.10.8.260">
    <property type="entry name" value="HI0933 insert domain-like"/>
    <property type="match status" value="1"/>
</dbReference>
<keyword evidence="2" id="KW-0285">Flavoprotein</keyword>
<gene>
    <name evidence="6" type="ORF">HG15A2_05800</name>
</gene>
<evidence type="ECO:0000256" key="1">
    <source>
        <dbReference type="ARBA" id="ARBA00001974"/>
    </source>
</evidence>
<protein>
    <submittedName>
        <fullName evidence="6">N-methyltryptophan oxidase</fullName>
    </submittedName>
</protein>
<keyword evidence="7" id="KW-1185">Reference proteome</keyword>
<evidence type="ECO:0000313" key="7">
    <source>
        <dbReference type="Proteomes" id="UP000319852"/>
    </source>
</evidence>
<dbReference type="InterPro" id="IPR055178">
    <property type="entry name" value="RsdA/BaiN/AoA(So)-like_dom"/>
</dbReference>
<dbReference type="Pfam" id="PF22780">
    <property type="entry name" value="HI0933_like_1st"/>
    <property type="match status" value="1"/>
</dbReference>